<feature type="domain" description="Poly-beta-hydroxybutyrate polymerase N-terminal" evidence="5">
    <location>
        <begin position="58"/>
        <end position="99"/>
    </location>
</feature>
<evidence type="ECO:0000256" key="2">
    <source>
        <dbReference type="ARBA" id="ARBA00023315"/>
    </source>
</evidence>
<evidence type="ECO:0000313" key="7">
    <source>
        <dbReference type="Proteomes" id="UP000284407"/>
    </source>
</evidence>
<dbReference type="PANTHER" id="PTHR36837:SF5">
    <property type="entry name" value="POLY-3-HYDROXYBUTYRATE SYNTHASE"/>
    <property type="match status" value="1"/>
</dbReference>
<feature type="domain" description="Poly-beta-hydroxybutyrate polymerase N-terminal" evidence="4">
    <location>
        <begin position="137"/>
        <end position="305"/>
    </location>
</feature>
<comment type="caution">
    <text evidence="6">The sequence shown here is derived from an EMBL/GenBank/DDBJ whole genome shotgun (WGS) entry which is preliminary data.</text>
</comment>
<dbReference type="Pfam" id="PF07167">
    <property type="entry name" value="PhaC_N"/>
    <property type="match status" value="1"/>
</dbReference>
<dbReference type="PANTHER" id="PTHR36837">
    <property type="entry name" value="POLY(3-HYDROXYALKANOATE) POLYMERASE SUBUNIT PHAC"/>
    <property type="match status" value="1"/>
</dbReference>
<keyword evidence="1" id="KW-0808">Transferase</keyword>
<evidence type="ECO:0000256" key="3">
    <source>
        <dbReference type="SAM" id="MobiDB-lite"/>
    </source>
</evidence>
<dbReference type="SUPFAM" id="SSF53474">
    <property type="entry name" value="alpha/beta-Hydrolases"/>
    <property type="match status" value="1"/>
</dbReference>
<dbReference type="Proteomes" id="UP000284407">
    <property type="component" value="Unassembled WGS sequence"/>
</dbReference>
<dbReference type="GO" id="GO:0042619">
    <property type="term" value="P:poly-hydroxybutyrate biosynthetic process"/>
    <property type="evidence" value="ECO:0007669"/>
    <property type="project" value="InterPro"/>
</dbReference>
<dbReference type="InterPro" id="IPR022211">
    <property type="entry name" value="PHBC_N"/>
</dbReference>
<evidence type="ECO:0000259" key="5">
    <source>
        <dbReference type="Pfam" id="PF12551"/>
    </source>
</evidence>
<keyword evidence="7" id="KW-1185">Reference proteome</keyword>
<gene>
    <name evidence="6" type="ORF">C8N30_3403</name>
</gene>
<dbReference type="EMBL" id="RAQK01000002">
    <property type="protein sequence ID" value="RKE94282.1"/>
    <property type="molecule type" value="Genomic_DNA"/>
</dbReference>
<evidence type="ECO:0000259" key="4">
    <source>
        <dbReference type="Pfam" id="PF07167"/>
    </source>
</evidence>
<reference evidence="6 7" key="1">
    <citation type="submission" date="2018-09" db="EMBL/GenBank/DDBJ databases">
        <title>Genomic Encyclopedia of Archaeal and Bacterial Type Strains, Phase II (KMG-II): from individual species to whole genera.</title>
        <authorList>
            <person name="Goeker M."/>
        </authorList>
    </citation>
    <scope>NUCLEOTIDE SEQUENCE [LARGE SCALE GENOMIC DNA]</scope>
    <source>
        <strain evidence="6 7">DSM 11458</strain>
    </source>
</reference>
<dbReference type="InterPro" id="IPR051321">
    <property type="entry name" value="PHA/PHB_synthase"/>
</dbReference>
<dbReference type="STRING" id="1443111.Z949_1075"/>
<sequence length="627" mass="68356">MTLEKGARFAVSGGEHIMAEQLKLIASKSHKAVASAPKTGPQERSQAPEQLEARPTQAYETLDRMAHSSIARATSGLSPSVLGEAWMDWAVHLATSPGKQMHLMEQATRNAHTLLATSLGASTSGTAQGVAATAKPDRRFTSEGWQKYPFNVWAQAHQQNWQWWQDVMTDVHGMSPAHEDLMAFVAGTLVDTTAPSNFAMTNPDVIAATIAEKGQNLMRGAQNLSEDIRRRAGVTQPVGPQPFEVGRTLATTPGKVVFRNDLIELIQYTPTTAKVRPEPILIVPAWIMKYYILDLSAQNSLVRFLVAQGFTVFMISWKNPDASDRDLGMEDYRKLGVMAATDAVLSITGAPKLHTVGYCLGGTLLSIAAAAMGRNEDTRLASVPLLAAQVDFTEAGPLRLFINDSEVTMIEDMMAKEGYLSSDQMAGAFALLRARDLIWAPAIRDYLLGQRGESFDLMAWNADPTRMPARMHSEYLRKLFLDNDLAEGRYLVDGKAIAVSDIRAPIFAVGTEDDHVAPWQSVYKLHLFADTDLTFVLTSGGHNAGIVSEPGHPHRHYRIADTAADAAFRDPAEWMADNAAEDGSWWIDFASWLAARSGSAVKPPPMGAASGKYAALCNAPGTYVMQR</sequence>
<dbReference type="Gene3D" id="3.40.50.1820">
    <property type="entry name" value="alpha/beta hydrolase"/>
    <property type="match status" value="1"/>
</dbReference>
<dbReference type="InterPro" id="IPR010941">
    <property type="entry name" value="PhaC_N"/>
</dbReference>
<accession>A0A420DJ94</accession>
<dbReference type="GO" id="GO:0016746">
    <property type="term" value="F:acyltransferase activity"/>
    <property type="evidence" value="ECO:0007669"/>
    <property type="project" value="UniProtKB-KW"/>
</dbReference>
<evidence type="ECO:0000256" key="1">
    <source>
        <dbReference type="ARBA" id="ARBA00022679"/>
    </source>
</evidence>
<protein>
    <submittedName>
        <fullName evidence="6">Polyhydroxyalkanoate synthase</fullName>
    </submittedName>
</protein>
<organism evidence="6 7">
    <name type="scientific">Sulfitobacter guttiformis</name>
    <dbReference type="NCBI Taxonomy" id="74349"/>
    <lineage>
        <taxon>Bacteria</taxon>
        <taxon>Pseudomonadati</taxon>
        <taxon>Pseudomonadota</taxon>
        <taxon>Alphaproteobacteria</taxon>
        <taxon>Rhodobacterales</taxon>
        <taxon>Roseobacteraceae</taxon>
        <taxon>Sulfitobacter</taxon>
    </lineage>
</organism>
<evidence type="ECO:0000313" key="6">
    <source>
        <dbReference type="EMBL" id="RKE94282.1"/>
    </source>
</evidence>
<name>A0A420DJ94_9RHOB</name>
<dbReference type="InterPro" id="IPR029058">
    <property type="entry name" value="AB_hydrolase_fold"/>
</dbReference>
<dbReference type="AlphaFoldDB" id="A0A420DJ94"/>
<keyword evidence="2" id="KW-0012">Acyltransferase</keyword>
<dbReference type="Pfam" id="PF12551">
    <property type="entry name" value="PHBC_N"/>
    <property type="match status" value="1"/>
</dbReference>
<proteinExistence type="predicted"/>
<feature type="region of interest" description="Disordered" evidence="3">
    <location>
        <begin position="30"/>
        <end position="53"/>
    </location>
</feature>